<dbReference type="EMBL" id="JAHHZF010000015">
    <property type="protein sequence ID" value="MBT9292823.1"/>
    <property type="molecule type" value="Genomic_DNA"/>
</dbReference>
<feature type="transmembrane region" description="Helical" evidence="1">
    <location>
        <begin position="28"/>
        <end position="48"/>
    </location>
</feature>
<accession>A0A947D9B5</accession>
<dbReference type="RefSeq" id="WP_261971320.1">
    <property type="nucleotide sequence ID" value="NZ_JAHHZF010000015.1"/>
</dbReference>
<dbReference type="Proteomes" id="UP000766595">
    <property type="component" value="Unassembled WGS sequence"/>
</dbReference>
<dbReference type="NCBIfam" id="TIGR02459">
    <property type="entry name" value="CbtB"/>
    <property type="match status" value="1"/>
</dbReference>
<organism evidence="2 3">
    <name type="scientific">Prosthecodimorpha staleyi</name>
    <dbReference type="NCBI Taxonomy" id="2840188"/>
    <lineage>
        <taxon>Bacteria</taxon>
        <taxon>Pseudomonadati</taxon>
        <taxon>Pseudomonadota</taxon>
        <taxon>Alphaproteobacteria</taxon>
        <taxon>Hyphomicrobiales</taxon>
        <taxon>Ancalomicrobiaceae</taxon>
        <taxon>Prosthecodimorpha</taxon>
    </lineage>
</organism>
<comment type="caution">
    <text evidence="2">The sequence shown here is derived from an EMBL/GenBank/DDBJ whole genome shotgun (WGS) entry which is preliminary data.</text>
</comment>
<evidence type="ECO:0000313" key="2">
    <source>
        <dbReference type="EMBL" id="MBT9292823.1"/>
    </source>
</evidence>
<dbReference type="Pfam" id="PF09489">
    <property type="entry name" value="CbtB"/>
    <property type="match status" value="1"/>
</dbReference>
<protein>
    <submittedName>
        <fullName evidence="2">CbtB-domain containing protein</fullName>
    </submittedName>
</protein>
<gene>
    <name evidence="2" type="ORF">KL771_25405</name>
</gene>
<dbReference type="InterPro" id="IPR012667">
    <property type="entry name" value="CbtB_put"/>
</dbReference>
<reference evidence="2 3" key="1">
    <citation type="submission" date="2021-06" db="EMBL/GenBank/DDBJ databases">
        <authorList>
            <person name="Grouzdev D.S."/>
            <person name="Koziaeva V."/>
        </authorList>
    </citation>
    <scope>NUCLEOTIDE SEQUENCE [LARGE SCALE GENOMIC DNA]</scope>
    <source>
        <strain evidence="2 3">22</strain>
    </source>
</reference>
<keyword evidence="1" id="KW-0812">Transmembrane</keyword>
<keyword evidence="3" id="KW-1185">Reference proteome</keyword>
<proteinExistence type="predicted"/>
<evidence type="ECO:0000256" key="1">
    <source>
        <dbReference type="SAM" id="Phobius"/>
    </source>
</evidence>
<keyword evidence="1" id="KW-1133">Transmembrane helix</keyword>
<keyword evidence="1" id="KW-0472">Membrane</keyword>
<dbReference type="AlphaFoldDB" id="A0A947D9B5"/>
<sequence>MTVSIAAATTASTETGLAESGLDRVAALKAAAVAALMGLALVFTTGFAHPELLHNAAHDSRHAMNFPCH</sequence>
<evidence type="ECO:0000313" key="3">
    <source>
        <dbReference type="Proteomes" id="UP000766595"/>
    </source>
</evidence>
<name>A0A947D9B5_9HYPH</name>